<dbReference type="FunCoup" id="A0A6P7YAJ2">
    <property type="interactions" value="792"/>
</dbReference>
<dbReference type="GO" id="GO:0006954">
    <property type="term" value="P:inflammatory response"/>
    <property type="evidence" value="ECO:0007669"/>
    <property type="project" value="UniProtKB-KW"/>
</dbReference>
<dbReference type="PANTHER" id="PTHR15583">
    <property type="entry name" value="INTERLEUKIN-17 RECEPTOR"/>
    <property type="match status" value="1"/>
</dbReference>
<evidence type="ECO:0000256" key="8">
    <source>
        <dbReference type="ARBA" id="ARBA00023170"/>
    </source>
</evidence>
<accession>A0A6P7YAJ2</accession>
<name>A0A6P7YAJ2_9AMPH</name>
<dbReference type="InterPro" id="IPR039465">
    <property type="entry name" value="IL-17_rcpt-like"/>
</dbReference>
<feature type="chain" id="PRO_5028140175" evidence="13">
    <location>
        <begin position="28"/>
        <end position="751"/>
    </location>
</feature>
<evidence type="ECO:0000256" key="13">
    <source>
        <dbReference type="SAM" id="SignalP"/>
    </source>
</evidence>
<feature type="transmembrane region" description="Helical" evidence="12">
    <location>
        <begin position="503"/>
        <end position="522"/>
    </location>
</feature>
<keyword evidence="8 16" id="KW-0675">Receptor</keyword>
<sequence length="751" mass="85092">MQTLGILKVLLTFFLTCEFCTLKKVGGHEYEISCSAGLLCMLQETEVLCMCMSDEIKPAQGPVLEPSKMRTKTVLHCREGGNCSPCVRVELDMNVSGNLQELSSEDGEKQGVEEGETEEEDCSSEGSTSFVSHPSNGTFLKTLLVFSHQLPIPTCIAAEVYVPLTFLKENLHKENVGTVVFDCFETVAGAEVHLESYTTPRYTEKLTSTHDIPDCSQLRQMGDVKNCQVPTLQISIQEDAVIEVVKVSQVRECQLKLYYKQRPNESFKVVTLSSENNYNISHSDIVPCLCIEAWWMDIQDAPRQYRCPFLNHTEYEENIWKKSTLTSEVEGTMLIWTFTALCSVVGEIALCWNSSLDFQCQEIPHSRQKILNVPQELEPLIQHPALCVQVWREGKVWLTQCPHENAHETKLEGSRDGWGRNNVLVMVNNSSVSNFSICILESGSCVSLLNSKTNLRKAAFLERQLLQDSLSDKCKTVWSPHENKSIAVLLCPLDKYMRKRSTLAVPICILIAFCVLLLLLLWREKLKEWLKSLKEDYNSPGFVSGRRVLILYSPDHAAFEWLVGNFASALQNLQFKVTVDLWYRSKISAIGPMGWFHSQRLEILEQNGIIILLFSKRALDRCTEWLQLRDGTQSLFPEEPHTTFDVSLNCVIPAVLERVASRHYVIAYFQELFCEKDIPPIFQSVPVFSLPSQLNQFLVAVAGGRKMVKSKDLLKKHSRQIGHTLTESIRKCKHNQSLDGCCSEPLIGEQE</sequence>
<evidence type="ECO:0000313" key="15">
    <source>
        <dbReference type="Proteomes" id="UP000515156"/>
    </source>
</evidence>
<protein>
    <submittedName>
        <fullName evidence="16">Interleukin-17 receptor C isoform X1</fullName>
    </submittedName>
</protein>
<gene>
    <name evidence="16" type="primary">IL17RC</name>
</gene>
<evidence type="ECO:0000313" key="16">
    <source>
        <dbReference type="RefSeq" id="XP_030061936.1"/>
    </source>
</evidence>
<evidence type="ECO:0000259" key="14">
    <source>
        <dbReference type="PROSITE" id="PS51534"/>
    </source>
</evidence>
<keyword evidence="3" id="KW-1003">Cell membrane</keyword>
<evidence type="ECO:0000256" key="12">
    <source>
        <dbReference type="SAM" id="Phobius"/>
    </source>
</evidence>
<keyword evidence="4 12" id="KW-0812">Transmembrane</keyword>
<dbReference type="Pfam" id="PF08357">
    <property type="entry name" value="SEFIR"/>
    <property type="match status" value="1"/>
</dbReference>
<keyword evidence="6 12" id="KW-1133">Transmembrane helix</keyword>
<dbReference type="InterPro" id="IPR027841">
    <property type="entry name" value="IL-17_rcpt_C/E_N"/>
</dbReference>
<dbReference type="RefSeq" id="XP_030061936.1">
    <property type="nucleotide sequence ID" value="XM_030206076.1"/>
</dbReference>
<proteinExistence type="predicted"/>
<dbReference type="Pfam" id="PF15037">
    <property type="entry name" value="IL17_R_N"/>
    <property type="match status" value="1"/>
</dbReference>
<feature type="domain" description="SEFIR" evidence="14">
    <location>
        <begin position="545"/>
        <end position="699"/>
    </location>
</feature>
<dbReference type="GeneID" id="115472038"/>
<keyword evidence="15" id="KW-1185">Reference proteome</keyword>
<evidence type="ECO:0000256" key="11">
    <source>
        <dbReference type="SAM" id="MobiDB-lite"/>
    </source>
</evidence>
<evidence type="ECO:0000256" key="2">
    <source>
        <dbReference type="ARBA" id="ARBA00004479"/>
    </source>
</evidence>
<dbReference type="AlphaFoldDB" id="A0A6P7YAJ2"/>
<evidence type="ECO:0000256" key="3">
    <source>
        <dbReference type="ARBA" id="ARBA00022475"/>
    </source>
</evidence>
<dbReference type="Proteomes" id="UP000515156">
    <property type="component" value="Chromosome 6"/>
</dbReference>
<dbReference type="PANTHER" id="PTHR15583:SF12">
    <property type="entry name" value="INTERLEUKIN-17 RECEPTOR C"/>
    <property type="match status" value="1"/>
</dbReference>
<comment type="subcellular location">
    <subcellularLocation>
        <location evidence="1">Cell membrane</location>
        <topology evidence="1">Single-pass membrane protein</topology>
    </subcellularLocation>
    <subcellularLocation>
        <location evidence="2">Membrane</location>
        <topology evidence="2">Single-pass type I membrane protein</topology>
    </subcellularLocation>
</comment>
<keyword evidence="9" id="KW-0325">Glycoprotein</keyword>
<dbReference type="CTD" id="84818"/>
<feature type="compositionally biased region" description="Acidic residues" evidence="11">
    <location>
        <begin position="113"/>
        <end position="123"/>
    </location>
</feature>
<evidence type="ECO:0000256" key="9">
    <source>
        <dbReference type="ARBA" id="ARBA00023180"/>
    </source>
</evidence>
<reference evidence="16" key="1">
    <citation type="submission" date="2025-08" db="UniProtKB">
        <authorList>
            <consortium name="RefSeq"/>
        </authorList>
    </citation>
    <scope>IDENTIFICATION</scope>
</reference>
<evidence type="ECO:0000256" key="5">
    <source>
        <dbReference type="ARBA" id="ARBA00022729"/>
    </source>
</evidence>
<evidence type="ECO:0000256" key="1">
    <source>
        <dbReference type="ARBA" id="ARBA00004162"/>
    </source>
</evidence>
<evidence type="ECO:0000256" key="7">
    <source>
        <dbReference type="ARBA" id="ARBA00023136"/>
    </source>
</evidence>
<dbReference type="KEGG" id="muo:115472038"/>
<evidence type="ECO:0000256" key="4">
    <source>
        <dbReference type="ARBA" id="ARBA00022692"/>
    </source>
</evidence>
<dbReference type="OrthoDB" id="9949622at2759"/>
<feature type="region of interest" description="Disordered" evidence="11">
    <location>
        <begin position="100"/>
        <end position="131"/>
    </location>
</feature>
<dbReference type="InParanoid" id="A0A6P7YAJ2"/>
<organism evidence="15 16">
    <name type="scientific">Microcaecilia unicolor</name>
    <dbReference type="NCBI Taxonomy" id="1415580"/>
    <lineage>
        <taxon>Eukaryota</taxon>
        <taxon>Metazoa</taxon>
        <taxon>Chordata</taxon>
        <taxon>Craniata</taxon>
        <taxon>Vertebrata</taxon>
        <taxon>Euteleostomi</taxon>
        <taxon>Amphibia</taxon>
        <taxon>Gymnophiona</taxon>
        <taxon>Siphonopidae</taxon>
        <taxon>Microcaecilia</taxon>
    </lineage>
</organism>
<dbReference type="InterPro" id="IPR013568">
    <property type="entry name" value="SEFIR_dom"/>
</dbReference>
<evidence type="ECO:0000256" key="6">
    <source>
        <dbReference type="ARBA" id="ARBA00022989"/>
    </source>
</evidence>
<dbReference type="Gene3D" id="3.40.50.11530">
    <property type="match status" value="1"/>
</dbReference>
<keyword evidence="5 13" id="KW-0732">Signal</keyword>
<keyword evidence="10" id="KW-0395">Inflammatory response</keyword>
<dbReference type="GO" id="GO:0030368">
    <property type="term" value="F:interleukin-17 receptor activity"/>
    <property type="evidence" value="ECO:0007669"/>
    <property type="project" value="InterPro"/>
</dbReference>
<keyword evidence="7 12" id="KW-0472">Membrane</keyword>
<dbReference type="PROSITE" id="PS51534">
    <property type="entry name" value="SEFIR"/>
    <property type="match status" value="1"/>
</dbReference>
<feature type="signal peptide" evidence="13">
    <location>
        <begin position="1"/>
        <end position="27"/>
    </location>
</feature>
<evidence type="ECO:0000256" key="10">
    <source>
        <dbReference type="ARBA" id="ARBA00023198"/>
    </source>
</evidence>
<dbReference type="GO" id="GO:0005886">
    <property type="term" value="C:plasma membrane"/>
    <property type="evidence" value="ECO:0007669"/>
    <property type="project" value="UniProtKB-SubCell"/>
</dbReference>